<evidence type="ECO:0000256" key="7">
    <source>
        <dbReference type="SAM" id="MobiDB-lite"/>
    </source>
</evidence>
<dbReference type="Pfam" id="PF21040">
    <property type="entry name" value="CEP104-like_TOG"/>
    <property type="match status" value="1"/>
</dbReference>
<organism evidence="10 11">
    <name type="scientific">Acropora cervicornis</name>
    <name type="common">Staghorn coral</name>
    <dbReference type="NCBI Taxonomy" id="6130"/>
    <lineage>
        <taxon>Eukaryota</taxon>
        <taxon>Metazoa</taxon>
        <taxon>Cnidaria</taxon>
        <taxon>Anthozoa</taxon>
        <taxon>Hexacorallia</taxon>
        <taxon>Scleractinia</taxon>
        <taxon>Astrocoeniina</taxon>
        <taxon>Acroporidae</taxon>
        <taxon>Acropora</taxon>
    </lineage>
</organism>
<dbReference type="InterPro" id="IPR011009">
    <property type="entry name" value="Kinase-like_dom_sf"/>
</dbReference>
<evidence type="ECO:0000256" key="6">
    <source>
        <dbReference type="PROSITE-ProRule" id="PRU10141"/>
    </source>
</evidence>
<keyword evidence="5" id="KW-0863">Zinc-finger</keyword>
<keyword evidence="11" id="KW-1185">Reference proteome</keyword>
<dbReference type="SUPFAM" id="SSF48371">
    <property type="entry name" value="ARM repeat"/>
    <property type="match status" value="1"/>
</dbReference>
<evidence type="ECO:0000256" key="1">
    <source>
        <dbReference type="ARBA" id="ARBA00022679"/>
    </source>
</evidence>
<keyword evidence="1" id="KW-0808">Transferase</keyword>
<feature type="region of interest" description="Disordered" evidence="7">
    <location>
        <begin position="106"/>
        <end position="138"/>
    </location>
</feature>
<feature type="region of interest" description="Disordered" evidence="7">
    <location>
        <begin position="241"/>
        <end position="270"/>
    </location>
</feature>
<dbReference type="PROSITE" id="PS50011">
    <property type="entry name" value="PROTEIN_KINASE_DOM"/>
    <property type="match status" value="1"/>
</dbReference>
<keyword evidence="5" id="KW-0479">Metal-binding</keyword>
<feature type="binding site" evidence="6">
    <location>
        <position position="855"/>
    </location>
    <ligand>
        <name>ATP</name>
        <dbReference type="ChEBI" id="CHEBI:30616"/>
    </ligand>
</feature>
<dbReference type="SUPFAM" id="SSF56112">
    <property type="entry name" value="Protein kinase-like (PK-like)"/>
    <property type="match status" value="1"/>
</dbReference>
<dbReference type="Gene3D" id="3.30.200.20">
    <property type="entry name" value="Phosphorylase Kinase, domain 1"/>
    <property type="match status" value="1"/>
</dbReference>
<evidence type="ECO:0000256" key="3">
    <source>
        <dbReference type="ARBA" id="ARBA00022777"/>
    </source>
</evidence>
<accession>A0AAD9QY51</accession>
<dbReference type="PROSITE" id="PS50966">
    <property type="entry name" value="ZF_SWIM"/>
    <property type="match status" value="1"/>
</dbReference>
<evidence type="ECO:0000313" key="10">
    <source>
        <dbReference type="EMBL" id="KAK2569565.1"/>
    </source>
</evidence>
<feature type="compositionally biased region" description="Polar residues" evidence="7">
    <location>
        <begin position="675"/>
        <end position="702"/>
    </location>
</feature>
<feature type="domain" description="SWIM-type" evidence="9">
    <location>
        <begin position="177"/>
        <end position="204"/>
    </location>
</feature>
<proteinExistence type="predicted"/>
<dbReference type="PANTHER" id="PTHR48016">
    <property type="entry name" value="MAP KINASE KINASE KINASE SSK2-RELATED-RELATED"/>
    <property type="match status" value="1"/>
</dbReference>
<dbReference type="SMART" id="SM00220">
    <property type="entry name" value="S_TKc"/>
    <property type="match status" value="1"/>
</dbReference>
<feature type="domain" description="Protein kinase" evidence="8">
    <location>
        <begin position="826"/>
        <end position="1091"/>
    </location>
</feature>
<dbReference type="InterPro" id="IPR017441">
    <property type="entry name" value="Protein_kinase_ATP_BS"/>
</dbReference>
<sequence>MATQASTDTVLPQWKKAAKQVKDVSRLEEEKKPVAAKITESAKPILEEQALLREKLKTMPSWKKDKEIVVKRKIQPMVARPPSPGTGASANSARLGSCQPGAVFMKAPSPPTRRRTPGNSPNNSGSFHFPRSGSPISEVSNDFKRKVEKAMRARLYLLQQTGPNSFLIGGDSPDHKFRVMIGPQSCTCTRPHCVHVLFVMLRVFKLKDNDPLLWSLKLKNFEVEKLLSKFHARLESRLSKDMTDSKISRSKDQEKPPSPSPNSSSLGISLPNAREEEEVCPICLLEMVEGESLMSCRDGCNNRLHQHCMEGLMNAKGNERHCFAHFAGKHGHQQLIELKGPEEITLPHSDPVPASQVELAKPWIEAFGENLVCCLFSREWNARETALRRLSKDITASFVEGSNAQKMSAFQACCSLLSMMCGDPVYRVYVAALRTLRVLTMHTSYPTQEERKHLQKCLYGVVDAVLTKCSDSNRRRSALSVKVLLELCKDENGDLALGKMLGDDHEVQPLGGLNFILSCILRVAAEYSTWPWWLGRLLFLRKLLDEYVAEFQLASDISLPVQMDAVGVLMNDRVQDMSCDTGEVYQDNLTRLMSVLKFTMQGVNCSHSRVSKLAIIILISCTSLASHCAPASRYIAKVVSKLNPAQRSALKRKMNLSPSSNTVPISLQEREGIESQLSEESPSLTSTNRDSAIGSLSSLPSDYETENLSDSELQSMEDTLERPHSMLLSPCLSPSKEISLDWSRSFEDSPRMPPVRFVVGKKCQDIIEQEEAEAVAKAMAVSSQYPVPSKIESLDTGDEMVIVFTQPDSLEKAVNSKHLYLEGVHWKKGELLGTGAYSSCYAVRDLMNGSLMAVKQVSFCRNSTEEQEKVTHTIEDEISLLGRLQHPHLIKCLGATKHTGHFNIFLEWMPGGSITKLLQRYGPFDERIVISYSKQVLQGVAYLHQNQVIHRDIKGANILVDSTGQNIRIADFGAAARLATQMTGAGEFQGQLLGTVAFMAPEVLRGESYGRSCDVWSVGCVVIEMTTGKPPWNAHEHSNHFALIFKIACAESPPEIPGNLNPALRDVLLRCLEGKSEERPSAMDLLRHPLFTQM</sequence>
<dbReference type="InterPro" id="IPR008271">
    <property type="entry name" value="Ser/Thr_kinase_AS"/>
</dbReference>
<dbReference type="FunFam" id="1.10.510.10:FF:000286">
    <property type="entry name" value="Mitogen-activated protein kinase kinase kinase 1 (Predicted)"/>
    <property type="match status" value="1"/>
</dbReference>
<keyword evidence="3 10" id="KW-0418">Kinase</keyword>
<evidence type="ECO:0000256" key="4">
    <source>
        <dbReference type="ARBA" id="ARBA00022840"/>
    </source>
</evidence>
<dbReference type="PANTHER" id="PTHR48016:SF56">
    <property type="entry name" value="MAPKK KINASE"/>
    <property type="match status" value="1"/>
</dbReference>
<comment type="caution">
    <text evidence="10">The sequence shown here is derived from an EMBL/GenBank/DDBJ whole genome shotgun (WGS) entry which is preliminary data.</text>
</comment>
<feature type="compositionally biased region" description="Polar residues" evidence="7">
    <location>
        <begin position="117"/>
        <end position="126"/>
    </location>
</feature>
<dbReference type="InterPro" id="IPR000719">
    <property type="entry name" value="Prot_kinase_dom"/>
</dbReference>
<dbReference type="InterPro" id="IPR016024">
    <property type="entry name" value="ARM-type_fold"/>
</dbReference>
<dbReference type="PROSITE" id="PS00107">
    <property type="entry name" value="PROTEIN_KINASE_ATP"/>
    <property type="match status" value="1"/>
</dbReference>
<dbReference type="GO" id="GO:0005524">
    <property type="term" value="F:ATP binding"/>
    <property type="evidence" value="ECO:0007669"/>
    <property type="project" value="UniProtKB-UniRule"/>
</dbReference>
<dbReference type="Gene3D" id="1.25.10.10">
    <property type="entry name" value="Leucine-rich Repeat Variant"/>
    <property type="match status" value="1"/>
</dbReference>
<dbReference type="Gene3D" id="1.10.510.10">
    <property type="entry name" value="Transferase(Phosphotransferase) domain 1"/>
    <property type="match status" value="1"/>
</dbReference>
<evidence type="ECO:0000313" key="11">
    <source>
        <dbReference type="Proteomes" id="UP001249851"/>
    </source>
</evidence>
<dbReference type="EMBL" id="JARQWQ010000009">
    <property type="protein sequence ID" value="KAK2569565.1"/>
    <property type="molecule type" value="Genomic_DNA"/>
</dbReference>
<keyword evidence="2 6" id="KW-0547">Nucleotide-binding</keyword>
<keyword evidence="5" id="KW-0862">Zinc</keyword>
<reference evidence="10" key="2">
    <citation type="journal article" date="2023" name="Science">
        <title>Genomic signatures of disease resistance in endangered staghorn corals.</title>
        <authorList>
            <person name="Vollmer S.V."/>
            <person name="Selwyn J.D."/>
            <person name="Despard B.A."/>
            <person name="Roesel C.L."/>
        </authorList>
    </citation>
    <scope>NUCLEOTIDE SEQUENCE</scope>
    <source>
        <strain evidence="10">K2</strain>
    </source>
</reference>
<dbReference type="GO" id="GO:0004672">
    <property type="term" value="F:protein kinase activity"/>
    <property type="evidence" value="ECO:0007669"/>
    <property type="project" value="InterPro"/>
</dbReference>
<dbReference type="InterPro" id="IPR050538">
    <property type="entry name" value="MAP_kinase_kinase_kinase"/>
</dbReference>
<dbReference type="Proteomes" id="UP001249851">
    <property type="component" value="Unassembled WGS sequence"/>
</dbReference>
<protein>
    <submittedName>
        <fullName evidence="10">Mitogen-activated protein kinase kinase kinase 1</fullName>
    </submittedName>
</protein>
<evidence type="ECO:0000259" key="8">
    <source>
        <dbReference type="PROSITE" id="PS50011"/>
    </source>
</evidence>
<dbReference type="Pfam" id="PF00069">
    <property type="entry name" value="Pkinase"/>
    <property type="match status" value="1"/>
</dbReference>
<dbReference type="PROSITE" id="PS00108">
    <property type="entry name" value="PROTEIN_KINASE_ST"/>
    <property type="match status" value="1"/>
</dbReference>
<dbReference type="AlphaFoldDB" id="A0AAD9QY51"/>
<feature type="compositionally biased region" description="Low complexity" evidence="7">
    <location>
        <begin position="261"/>
        <end position="270"/>
    </location>
</feature>
<feature type="compositionally biased region" description="Basic and acidic residues" evidence="7">
    <location>
        <begin position="241"/>
        <end position="255"/>
    </location>
</feature>
<dbReference type="InterPro" id="IPR011989">
    <property type="entry name" value="ARM-like"/>
</dbReference>
<name>A0AAD9QY51_ACRCE</name>
<evidence type="ECO:0000256" key="2">
    <source>
        <dbReference type="ARBA" id="ARBA00022741"/>
    </source>
</evidence>
<reference evidence="10" key="1">
    <citation type="journal article" date="2023" name="G3 (Bethesda)">
        <title>Whole genome assembly and annotation of the endangered Caribbean coral Acropora cervicornis.</title>
        <authorList>
            <person name="Selwyn J.D."/>
            <person name="Vollmer S.V."/>
        </authorList>
    </citation>
    <scope>NUCLEOTIDE SEQUENCE</scope>
    <source>
        <strain evidence="10">K2</strain>
    </source>
</reference>
<gene>
    <name evidence="10" type="ORF">P5673_005390</name>
</gene>
<dbReference type="CDD" id="cd06630">
    <property type="entry name" value="STKc_MEKK1"/>
    <property type="match status" value="1"/>
</dbReference>
<dbReference type="InterPro" id="IPR007527">
    <property type="entry name" value="Znf_SWIM"/>
</dbReference>
<evidence type="ECO:0000259" key="9">
    <source>
        <dbReference type="PROSITE" id="PS50966"/>
    </source>
</evidence>
<dbReference type="GO" id="GO:0008270">
    <property type="term" value="F:zinc ion binding"/>
    <property type="evidence" value="ECO:0007669"/>
    <property type="project" value="UniProtKB-KW"/>
</dbReference>
<evidence type="ECO:0000256" key="5">
    <source>
        <dbReference type="PROSITE-ProRule" id="PRU00325"/>
    </source>
</evidence>
<keyword evidence="4 6" id="KW-0067">ATP-binding</keyword>
<feature type="region of interest" description="Disordered" evidence="7">
    <location>
        <begin position="673"/>
        <end position="712"/>
    </location>
</feature>